<keyword evidence="3" id="KW-1185">Reference proteome</keyword>
<dbReference type="RefSeq" id="XP_066008936.1">
    <property type="nucleotide sequence ID" value="XM_066151554.1"/>
</dbReference>
<reference evidence="2 3" key="1">
    <citation type="submission" date="2012-08" db="EMBL/GenBank/DDBJ databases">
        <authorList>
            <person name="Gan P.H.P."/>
            <person name="Ikeda K."/>
            <person name="Irieda H."/>
            <person name="Narusaka M."/>
            <person name="O'Connell R.J."/>
            <person name="Narusaka Y."/>
            <person name="Takano Y."/>
            <person name="Kubo Y."/>
            <person name="Shirasu K."/>
        </authorList>
    </citation>
    <scope>NUCLEOTIDE SEQUENCE [LARGE SCALE GENOMIC DNA]</scope>
    <source>
        <strain evidence="2 3">Nara gc5</strain>
    </source>
</reference>
<organism evidence="2 3">
    <name type="scientific">Colletotrichum fructicola (strain Nara gc5)</name>
    <name type="common">Anthracnose fungus</name>
    <name type="synonym">Colletotrichum gloeosporioides (strain Nara gc5)</name>
    <dbReference type="NCBI Taxonomy" id="1213859"/>
    <lineage>
        <taxon>Eukaryota</taxon>
        <taxon>Fungi</taxon>
        <taxon>Dikarya</taxon>
        <taxon>Ascomycota</taxon>
        <taxon>Pezizomycotina</taxon>
        <taxon>Sordariomycetes</taxon>
        <taxon>Hypocreomycetidae</taxon>
        <taxon>Glomerellales</taxon>
        <taxon>Glomerellaceae</taxon>
        <taxon>Colletotrichum</taxon>
        <taxon>Colletotrichum gloeosporioides species complex</taxon>
    </lineage>
</organism>
<sequence length="94" mass="10393">MIIQSSTPIATHITNLRRLDAINSIFSTLDHLQASFLDGSARCNFECSSALLGTLAMNPHGHCLLLKRKLPKEPFHGHSIAALQLAIHDFRSPY</sequence>
<name>A0A7J6J907_COLFN</name>
<evidence type="ECO:0000313" key="3">
    <source>
        <dbReference type="Proteomes" id="UP000011096"/>
    </source>
</evidence>
<dbReference type="GeneID" id="90979834"/>
<accession>A0A7J6J907</accession>
<evidence type="ECO:0000313" key="2">
    <source>
        <dbReference type="EMBL" id="KAF4485944.1"/>
    </source>
</evidence>
<dbReference type="Proteomes" id="UP000011096">
    <property type="component" value="Unassembled WGS sequence"/>
</dbReference>
<reference evidence="2 3" key="2">
    <citation type="submission" date="2020-04" db="EMBL/GenBank/DDBJ databases">
        <title>Genome sequencing and assembly of multiple isolates from the Colletotrichum gloeosporioides species complex.</title>
        <authorList>
            <person name="Gan P."/>
            <person name="Shirasu K."/>
        </authorList>
    </citation>
    <scope>NUCLEOTIDE SEQUENCE [LARGE SCALE GENOMIC DNA]</scope>
    <source>
        <strain evidence="2 3">Nara gc5</strain>
    </source>
</reference>
<protein>
    <submittedName>
        <fullName evidence="2">Uncharacterized protein</fullName>
    </submittedName>
</protein>
<evidence type="ECO:0000313" key="1">
    <source>
        <dbReference type="EMBL" id="KAF4475549.1"/>
    </source>
</evidence>
<dbReference type="EMBL" id="ANPB02000010">
    <property type="protein sequence ID" value="KAF4475549.1"/>
    <property type="molecule type" value="Genomic_DNA"/>
</dbReference>
<proteinExistence type="predicted"/>
<dbReference type="InParanoid" id="A0A7J6J907"/>
<comment type="caution">
    <text evidence="2">The sequence shown here is derived from an EMBL/GenBank/DDBJ whole genome shotgun (WGS) entry which is preliminary data.</text>
</comment>
<gene>
    <name evidence="2" type="ORF">CGGC5_v005863</name>
    <name evidence="1" type="ORF">CGGC5_v015987</name>
</gene>
<dbReference type="AlphaFoldDB" id="A0A7J6J907"/>
<dbReference type="EMBL" id="ANPB02000003">
    <property type="protein sequence ID" value="KAF4485944.1"/>
    <property type="molecule type" value="Genomic_DNA"/>
</dbReference>
<dbReference type="OrthoDB" id="5326346at2759"/>